<keyword evidence="3 4" id="KW-0378">Hydrolase</keyword>
<comment type="similarity">
    <text evidence="2 4">Belongs to the Nudix hydrolase family.</text>
</comment>
<organism evidence="6 7">
    <name type="scientific">Actinomycetospora endophytica</name>
    <dbReference type="NCBI Taxonomy" id="2291215"/>
    <lineage>
        <taxon>Bacteria</taxon>
        <taxon>Bacillati</taxon>
        <taxon>Actinomycetota</taxon>
        <taxon>Actinomycetes</taxon>
        <taxon>Pseudonocardiales</taxon>
        <taxon>Pseudonocardiaceae</taxon>
        <taxon>Actinomycetospora</taxon>
    </lineage>
</organism>
<dbReference type="InterPro" id="IPR000086">
    <property type="entry name" value="NUDIX_hydrolase_dom"/>
</dbReference>
<dbReference type="SUPFAM" id="SSF55811">
    <property type="entry name" value="Nudix"/>
    <property type="match status" value="1"/>
</dbReference>
<comment type="caution">
    <text evidence="6">The sequence shown here is derived from an EMBL/GenBank/DDBJ whole genome shotgun (WGS) entry which is preliminary data.</text>
</comment>
<dbReference type="PROSITE" id="PS51462">
    <property type="entry name" value="NUDIX"/>
    <property type="match status" value="1"/>
</dbReference>
<dbReference type="PRINTS" id="PR00502">
    <property type="entry name" value="NUDIXFAMILY"/>
</dbReference>
<evidence type="ECO:0000313" key="7">
    <source>
        <dbReference type="Proteomes" id="UP001199469"/>
    </source>
</evidence>
<dbReference type="EMBL" id="JAJNDB010000001">
    <property type="protein sequence ID" value="MCD2193085.1"/>
    <property type="molecule type" value="Genomic_DNA"/>
</dbReference>
<proteinExistence type="inferred from homology"/>
<dbReference type="InterPro" id="IPR020476">
    <property type="entry name" value="Nudix_hydrolase"/>
</dbReference>
<evidence type="ECO:0000256" key="2">
    <source>
        <dbReference type="ARBA" id="ARBA00005582"/>
    </source>
</evidence>
<evidence type="ECO:0000259" key="5">
    <source>
        <dbReference type="PROSITE" id="PS51462"/>
    </source>
</evidence>
<dbReference type="PANTHER" id="PTHR43046">
    <property type="entry name" value="GDP-MANNOSE MANNOSYL HYDROLASE"/>
    <property type="match status" value="1"/>
</dbReference>
<sequence>MLTRTDGEEHWFLPGGRVKLGEPAVVALRREMHEELGITVEDVRIRIVAENFFARPDGSVVHELGLYGECAADGLPDDGEFVGPEGPGSVFRWASAGELAGLDVRPRPVADLLLALPDHPVHLQLGR</sequence>
<dbReference type="PROSITE" id="PS00893">
    <property type="entry name" value="NUDIX_BOX"/>
    <property type="match status" value="1"/>
</dbReference>
<comment type="cofactor">
    <cofactor evidence="1">
        <name>Mg(2+)</name>
        <dbReference type="ChEBI" id="CHEBI:18420"/>
    </cofactor>
</comment>
<name>A0ABS8P6B7_9PSEU</name>
<evidence type="ECO:0000256" key="1">
    <source>
        <dbReference type="ARBA" id="ARBA00001946"/>
    </source>
</evidence>
<protein>
    <submittedName>
        <fullName evidence="6">NUDIX domain-containing protein</fullName>
    </submittedName>
</protein>
<dbReference type="Gene3D" id="3.90.79.10">
    <property type="entry name" value="Nucleoside Triphosphate Pyrophosphohydrolase"/>
    <property type="match status" value="1"/>
</dbReference>
<accession>A0ABS8P6B7</accession>
<dbReference type="PANTHER" id="PTHR43046:SF14">
    <property type="entry name" value="MUTT_NUDIX FAMILY PROTEIN"/>
    <property type="match status" value="1"/>
</dbReference>
<evidence type="ECO:0000256" key="4">
    <source>
        <dbReference type="RuleBase" id="RU003476"/>
    </source>
</evidence>
<reference evidence="6 7" key="1">
    <citation type="submission" date="2021-11" db="EMBL/GenBank/DDBJ databases">
        <title>Draft genome sequence of Actinomycetospora sp. SF1 isolated from the rhizosphere soil.</title>
        <authorList>
            <person name="Duangmal K."/>
            <person name="Chantavorakit T."/>
        </authorList>
    </citation>
    <scope>NUCLEOTIDE SEQUENCE [LARGE SCALE GENOMIC DNA]</scope>
    <source>
        <strain evidence="6 7">TBRC 5722</strain>
    </source>
</reference>
<dbReference type="InterPro" id="IPR015797">
    <property type="entry name" value="NUDIX_hydrolase-like_dom_sf"/>
</dbReference>
<dbReference type="Proteomes" id="UP001199469">
    <property type="component" value="Unassembled WGS sequence"/>
</dbReference>
<feature type="domain" description="Nudix hydrolase" evidence="5">
    <location>
        <begin position="1"/>
        <end position="117"/>
    </location>
</feature>
<dbReference type="Pfam" id="PF00293">
    <property type="entry name" value="NUDIX"/>
    <property type="match status" value="1"/>
</dbReference>
<keyword evidence="7" id="KW-1185">Reference proteome</keyword>
<dbReference type="InterPro" id="IPR020084">
    <property type="entry name" value="NUDIX_hydrolase_CS"/>
</dbReference>
<evidence type="ECO:0000256" key="3">
    <source>
        <dbReference type="ARBA" id="ARBA00022801"/>
    </source>
</evidence>
<gene>
    <name evidence="6" type="ORF">LQ327_06740</name>
</gene>
<evidence type="ECO:0000313" key="6">
    <source>
        <dbReference type="EMBL" id="MCD2193085.1"/>
    </source>
</evidence>